<comment type="caution">
    <text evidence="2">The sequence shown here is derived from an EMBL/GenBank/DDBJ whole genome shotgun (WGS) entry which is preliminary data.</text>
</comment>
<dbReference type="OrthoDB" id="4337778at2"/>
<name>X0PKY5_RHOWR</name>
<keyword evidence="3" id="KW-1185">Reference proteome</keyword>
<dbReference type="Proteomes" id="UP000019491">
    <property type="component" value="Unassembled WGS sequence"/>
</dbReference>
<dbReference type="RefSeq" id="WP_052032858.1">
    <property type="nucleotide sequence ID" value="NZ_BAWF01000005.1"/>
</dbReference>
<dbReference type="SMART" id="SM00894">
    <property type="entry name" value="Excalibur"/>
    <property type="match status" value="1"/>
</dbReference>
<dbReference type="AlphaFoldDB" id="X0PKY5"/>
<accession>X0PKY5</accession>
<protein>
    <recommendedName>
        <fullName evidence="1">Excalibur calcium-binding domain-containing protein</fullName>
    </recommendedName>
</protein>
<organism evidence="2 3">
    <name type="scientific">Rhodococcus wratislaviensis NBRC 100605</name>
    <dbReference type="NCBI Taxonomy" id="1219028"/>
    <lineage>
        <taxon>Bacteria</taxon>
        <taxon>Bacillati</taxon>
        <taxon>Actinomycetota</taxon>
        <taxon>Actinomycetes</taxon>
        <taxon>Mycobacteriales</taxon>
        <taxon>Nocardiaceae</taxon>
        <taxon>Rhodococcus</taxon>
    </lineage>
</organism>
<evidence type="ECO:0000313" key="2">
    <source>
        <dbReference type="EMBL" id="GAF42978.1"/>
    </source>
</evidence>
<evidence type="ECO:0000313" key="3">
    <source>
        <dbReference type="Proteomes" id="UP000019491"/>
    </source>
</evidence>
<feature type="domain" description="Excalibur calcium-binding" evidence="1">
    <location>
        <begin position="11"/>
        <end position="47"/>
    </location>
</feature>
<dbReference type="EMBL" id="BAWF01000005">
    <property type="protein sequence ID" value="GAF42978.1"/>
    <property type="molecule type" value="Genomic_DNA"/>
</dbReference>
<dbReference type="Pfam" id="PF05901">
    <property type="entry name" value="Excalibur"/>
    <property type="match status" value="1"/>
</dbReference>
<proteinExistence type="predicted"/>
<gene>
    <name evidence="2" type="ORF">RW1_005_00830</name>
</gene>
<evidence type="ECO:0000259" key="1">
    <source>
        <dbReference type="SMART" id="SM00894"/>
    </source>
</evidence>
<dbReference type="InterPro" id="IPR008613">
    <property type="entry name" value="Excalibur_Ca-bd_domain"/>
</dbReference>
<sequence>MRTRCRTASVSYASCADANAAGVAPIYQGEPGYSTKLDRDKDGIACDM</sequence>
<reference evidence="2 3" key="1">
    <citation type="submission" date="2014-02" db="EMBL/GenBank/DDBJ databases">
        <title>Whole genome shotgun sequence of Rhodococcus wratislaviensis NBRC 100605.</title>
        <authorList>
            <person name="Hosoyama A."/>
            <person name="Tsuchikane K."/>
            <person name="Yoshida I."/>
            <person name="Ohji S."/>
            <person name="Ichikawa N."/>
            <person name="Yamazoe A."/>
            <person name="Fujita N."/>
        </authorList>
    </citation>
    <scope>NUCLEOTIDE SEQUENCE [LARGE SCALE GENOMIC DNA]</scope>
    <source>
        <strain evidence="2 3">NBRC 100605</strain>
    </source>
</reference>